<accession>Q2HTH2</accession>
<dbReference type="AlphaFoldDB" id="Q2HTH2"/>
<protein>
    <submittedName>
        <fullName evidence="1">Uncharacterized protein</fullName>
    </submittedName>
</protein>
<name>Q2HTH2_MEDTR</name>
<dbReference type="EMBL" id="AC150441">
    <property type="protein sequence ID" value="ABD32659.1"/>
    <property type="molecule type" value="Genomic_DNA"/>
</dbReference>
<organism evidence="1">
    <name type="scientific">Medicago truncatula</name>
    <name type="common">Barrel medic</name>
    <name type="synonym">Medicago tribuloides</name>
    <dbReference type="NCBI Taxonomy" id="3880"/>
    <lineage>
        <taxon>Eukaryota</taxon>
        <taxon>Viridiplantae</taxon>
        <taxon>Streptophyta</taxon>
        <taxon>Embryophyta</taxon>
        <taxon>Tracheophyta</taxon>
        <taxon>Spermatophyta</taxon>
        <taxon>Magnoliopsida</taxon>
        <taxon>eudicotyledons</taxon>
        <taxon>Gunneridae</taxon>
        <taxon>Pentapetalae</taxon>
        <taxon>rosids</taxon>
        <taxon>fabids</taxon>
        <taxon>Fabales</taxon>
        <taxon>Fabaceae</taxon>
        <taxon>Papilionoideae</taxon>
        <taxon>50 kb inversion clade</taxon>
        <taxon>NPAAA clade</taxon>
        <taxon>Hologalegina</taxon>
        <taxon>IRL clade</taxon>
        <taxon>Trifolieae</taxon>
        <taxon>Medicago</taxon>
    </lineage>
</organism>
<sequence length="50" mass="5412">MQLSLMFHNVVSGTVQKGIKSVACEGTSYAYKKAGKPFLVQVQHIQSKSG</sequence>
<gene>
    <name evidence="1" type="ORF">MtrDRAFT_AC150441g17v1</name>
</gene>
<reference evidence="1" key="2">
    <citation type="submission" date="2006-02" db="EMBL/GenBank/DDBJ databases">
        <authorList>
            <consortium name="The International Medicago Genome Annotation Group"/>
        </authorList>
    </citation>
    <scope>NUCLEOTIDE SEQUENCE</scope>
</reference>
<proteinExistence type="predicted"/>
<evidence type="ECO:0000313" key="1">
    <source>
        <dbReference type="EMBL" id="ABD32659.1"/>
    </source>
</evidence>
<reference evidence="1" key="1">
    <citation type="submission" date="2004-11" db="EMBL/GenBank/DDBJ databases">
        <title>Medicago truncatula BAC genomic sequence.</title>
        <authorList>
            <person name="Town C.D."/>
            <person name="Tallon L.J."/>
            <person name="Arbogast T."/>
            <person name="Althoff R."/>
            <person name="Hine E."/>
            <person name="Monaghan E."/>
            <person name="Smith S.A."/>
            <person name="Utterback T."/>
            <person name="Feldblyum T."/>
            <person name="Koo H."/>
            <person name="Cheung F."/>
        </authorList>
    </citation>
    <scope>NUCLEOTIDE SEQUENCE</scope>
</reference>